<accession>A0A2U2AJQ8</accession>
<evidence type="ECO:0008006" key="4">
    <source>
        <dbReference type="Google" id="ProtNLM"/>
    </source>
</evidence>
<dbReference type="Pfam" id="PF16460">
    <property type="entry name" value="Phage_TTP_11"/>
    <property type="match status" value="1"/>
</dbReference>
<sequence length="182" mass="19652">MSGLVWTQGMRIFTVGPESAASDTLVLTEIEEVVGIDPGSAPRKKIKTTNVKETKTNTYRTGLGEPSDGSIAIQLSTDEPSHHYLLDMFMARKSLHWILGMGDGPSDGGEIPKLVDGVVTLPTDRSWVQWDGELGDFPLEFPEDDNTKVTSPISTASQPIPTLKKPGVVKTTTQTSPKTGDK</sequence>
<proteinExistence type="predicted"/>
<dbReference type="EMBL" id="QEWR01000003">
    <property type="protein sequence ID" value="PWD83056.1"/>
    <property type="molecule type" value="Genomic_DNA"/>
</dbReference>
<gene>
    <name evidence="2" type="ORF">DC082_06420</name>
</gene>
<dbReference type="Proteomes" id="UP000244948">
    <property type="component" value="Unassembled WGS sequence"/>
</dbReference>
<dbReference type="InterPro" id="IPR032495">
    <property type="entry name" value="Phage_TTP_11"/>
</dbReference>
<evidence type="ECO:0000256" key="1">
    <source>
        <dbReference type="SAM" id="MobiDB-lite"/>
    </source>
</evidence>
<evidence type="ECO:0000313" key="2">
    <source>
        <dbReference type="EMBL" id="PWD83056.1"/>
    </source>
</evidence>
<dbReference type="AlphaFoldDB" id="A0A2U2AJQ8"/>
<feature type="region of interest" description="Disordered" evidence="1">
    <location>
        <begin position="142"/>
        <end position="182"/>
    </location>
</feature>
<feature type="compositionally biased region" description="Polar residues" evidence="1">
    <location>
        <begin position="170"/>
        <end position="182"/>
    </location>
</feature>
<reference evidence="2 3" key="1">
    <citation type="journal article" date="2018" name="Genome Announc.">
        <title>Ignatzschineria cameli sp. nov., isolated from necrotic foot tissue of dromedaries (Camelus dromedarius) and associated maggots (Wohlfahrtia species) in Dubai.</title>
        <authorList>
            <person name="Tsang C.C."/>
            <person name="Tang J.Y."/>
            <person name="Fong J.Y."/>
            <person name="Kinne J."/>
            <person name="Lee H.H."/>
            <person name="Joseph M."/>
            <person name="Jose S."/>
            <person name="Schuster R.K."/>
            <person name="Tang Y."/>
            <person name="Sivakumar S."/>
            <person name="Chen J.H."/>
            <person name="Teng J.L."/>
            <person name="Lau S.K."/>
            <person name="Wernery U."/>
            <person name="Woo P.C."/>
        </authorList>
    </citation>
    <scope>NUCLEOTIDE SEQUENCE [LARGE SCALE GENOMIC DNA]</scope>
    <source>
        <strain evidence="2 3">KCTC 22643</strain>
    </source>
</reference>
<feature type="compositionally biased region" description="Polar residues" evidence="1">
    <location>
        <begin position="148"/>
        <end position="160"/>
    </location>
</feature>
<dbReference type="RefSeq" id="WP_109236271.1">
    <property type="nucleotide sequence ID" value="NZ_BMXZ01000002.1"/>
</dbReference>
<comment type="caution">
    <text evidence="2">The sequence shown here is derived from an EMBL/GenBank/DDBJ whole genome shotgun (WGS) entry which is preliminary data.</text>
</comment>
<keyword evidence="3" id="KW-1185">Reference proteome</keyword>
<organism evidence="2 3">
    <name type="scientific">Ignatzschineria indica</name>
    <dbReference type="NCBI Taxonomy" id="472583"/>
    <lineage>
        <taxon>Bacteria</taxon>
        <taxon>Pseudomonadati</taxon>
        <taxon>Pseudomonadota</taxon>
        <taxon>Gammaproteobacteria</taxon>
        <taxon>Cardiobacteriales</taxon>
        <taxon>Ignatzschineriaceae</taxon>
        <taxon>Ignatzschineria</taxon>
    </lineage>
</organism>
<dbReference type="Gene3D" id="4.10.410.40">
    <property type="match status" value="1"/>
</dbReference>
<protein>
    <recommendedName>
        <fullName evidence="4">Phage tail protein</fullName>
    </recommendedName>
</protein>
<name>A0A2U2AJQ8_9GAMM</name>
<evidence type="ECO:0000313" key="3">
    <source>
        <dbReference type="Proteomes" id="UP000244948"/>
    </source>
</evidence>